<dbReference type="InterPro" id="IPR036005">
    <property type="entry name" value="Creatinase/aminopeptidase-like"/>
</dbReference>
<accession>A0ABT7PJV4</accession>
<comment type="caution">
    <text evidence="7">The sequence shown here is derived from an EMBL/GenBank/DDBJ whole genome shotgun (WGS) entry which is preliminary data.</text>
</comment>
<dbReference type="Proteomes" id="UP001239462">
    <property type="component" value="Unassembled WGS sequence"/>
</dbReference>
<evidence type="ECO:0000313" key="7">
    <source>
        <dbReference type="EMBL" id="MDM4016787.1"/>
    </source>
</evidence>
<feature type="domain" description="Peptidase M24" evidence="6">
    <location>
        <begin position="204"/>
        <end position="426"/>
    </location>
</feature>
<gene>
    <name evidence="7" type="ORF">QTN89_15180</name>
</gene>
<evidence type="ECO:0000313" key="8">
    <source>
        <dbReference type="Proteomes" id="UP001239462"/>
    </source>
</evidence>
<dbReference type="RefSeq" id="WP_289164412.1">
    <property type="nucleotide sequence ID" value="NZ_JASZZN010000010.1"/>
</dbReference>
<dbReference type="Pfam" id="PF00557">
    <property type="entry name" value="Peptidase_M24"/>
    <property type="match status" value="1"/>
</dbReference>
<evidence type="ECO:0000256" key="3">
    <source>
        <dbReference type="ARBA" id="ARBA00022801"/>
    </source>
</evidence>
<keyword evidence="8" id="KW-1185">Reference proteome</keyword>
<dbReference type="InterPro" id="IPR050659">
    <property type="entry name" value="Peptidase_M24B"/>
</dbReference>
<dbReference type="InterPro" id="IPR001131">
    <property type="entry name" value="Peptidase_M24B_aminopep-P_CS"/>
</dbReference>
<keyword evidence="3" id="KW-0378">Hydrolase</keyword>
<organism evidence="7 8">
    <name type="scientific">Roseiconus lacunae</name>
    <dbReference type="NCBI Taxonomy" id="2605694"/>
    <lineage>
        <taxon>Bacteria</taxon>
        <taxon>Pseudomonadati</taxon>
        <taxon>Planctomycetota</taxon>
        <taxon>Planctomycetia</taxon>
        <taxon>Pirellulales</taxon>
        <taxon>Pirellulaceae</taxon>
        <taxon>Roseiconus</taxon>
    </lineage>
</organism>
<keyword evidence="2 5" id="KW-0479">Metal-binding</keyword>
<evidence type="ECO:0000256" key="4">
    <source>
        <dbReference type="ARBA" id="ARBA00023049"/>
    </source>
</evidence>
<dbReference type="InterPro" id="IPR000994">
    <property type="entry name" value="Pept_M24"/>
</dbReference>
<keyword evidence="1" id="KW-0645">Protease</keyword>
<dbReference type="EMBL" id="JASZZN010000010">
    <property type="protein sequence ID" value="MDM4016787.1"/>
    <property type="molecule type" value="Genomic_DNA"/>
</dbReference>
<dbReference type="CDD" id="cd01066">
    <property type="entry name" value="APP_MetAP"/>
    <property type="match status" value="1"/>
</dbReference>
<proteinExistence type="inferred from homology"/>
<dbReference type="PROSITE" id="PS00491">
    <property type="entry name" value="PROLINE_PEPTIDASE"/>
    <property type="match status" value="1"/>
</dbReference>
<sequence length="443" mass="47954">MANANRLTLISEFDKAPVGDGDIGNRVCLRCEASRYHSPHATDSKLRNPIYDTLIHSKIKTENVNVVENAKLFAGIADKNPTLFRRLRVALGDPAAYVESAQGSTAIVRDLEMDRVRQKSEADRVCCPADFAPAAGLDADRETATAQALAEFCIRENLKSVTVDRTFPYIFAWHLQQAGVDTKYDQDLGVIDRRQKSEQELEFLAKAQQVTEEVMKILCETIANAGVAADGTLVWQGETLTSERVKAFAATEFMNREFSMSHGAIIATAPHVADCHHSGEGPLKTEVPVIVDLFPMDNATRYWGDCTRTVVNGPPTDTVKKMHQAVVDAKSASAAVLKPGSTGDAVHRASDEALMAAGYAPSRGTLTDTPSMQHGTGHGIGLDVHEPILLDFGGGEILVNEVFTIEPGLYGKSVGGVRVEDMLVVRDGGAESLNKLHEGLDWA</sequence>
<protein>
    <submittedName>
        <fullName evidence="7">M24 family metallopeptidase</fullName>
    </submittedName>
</protein>
<comment type="similarity">
    <text evidence="5">Belongs to the peptidase M24B family.</text>
</comment>
<keyword evidence="4" id="KW-0482">Metalloprotease</keyword>
<evidence type="ECO:0000259" key="6">
    <source>
        <dbReference type="Pfam" id="PF00557"/>
    </source>
</evidence>
<dbReference type="PANTHER" id="PTHR46112">
    <property type="entry name" value="AMINOPEPTIDASE"/>
    <property type="match status" value="1"/>
</dbReference>
<reference evidence="7 8" key="1">
    <citation type="submission" date="2023-06" db="EMBL/GenBank/DDBJ databases">
        <title>Roseiconus lacunae JC819 isolated from Gulf of Mannar region, Tamil Nadu.</title>
        <authorList>
            <person name="Pk S."/>
            <person name="Ch S."/>
            <person name="Ch V.R."/>
        </authorList>
    </citation>
    <scope>NUCLEOTIDE SEQUENCE [LARGE SCALE GENOMIC DNA]</scope>
    <source>
        <strain evidence="7 8">JC819</strain>
    </source>
</reference>
<dbReference type="PANTHER" id="PTHR46112:SF3">
    <property type="entry name" value="AMINOPEPTIDASE YPDF"/>
    <property type="match status" value="1"/>
</dbReference>
<evidence type="ECO:0000256" key="5">
    <source>
        <dbReference type="RuleBase" id="RU000590"/>
    </source>
</evidence>
<dbReference type="Gene3D" id="3.90.230.10">
    <property type="entry name" value="Creatinase/methionine aminopeptidase superfamily"/>
    <property type="match status" value="1"/>
</dbReference>
<dbReference type="SUPFAM" id="SSF55920">
    <property type="entry name" value="Creatinase/aminopeptidase"/>
    <property type="match status" value="1"/>
</dbReference>
<evidence type="ECO:0000256" key="1">
    <source>
        <dbReference type="ARBA" id="ARBA00022670"/>
    </source>
</evidence>
<evidence type="ECO:0000256" key="2">
    <source>
        <dbReference type="ARBA" id="ARBA00022723"/>
    </source>
</evidence>
<name>A0ABT7PJV4_9BACT</name>